<evidence type="ECO:0008006" key="3">
    <source>
        <dbReference type="Google" id="ProtNLM"/>
    </source>
</evidence>
<sequence length="329" mass="37891">MHAPQPSQTQLVLGSVSLVLCLSLWGMLNTSQHFHTRSHFSHHAVVFSSASHDIFSFIPRYAFATCKEKILKKQHRKKIQSQKPSTIVTPSPTIDEPVIVTEEYIQSLMAVFGHDSLAQRTAQTEKLFPKPKHQFGRQTVKKISKLSTQEKKDFISSTLASVSQILPFKNNMGLGSDSSQDIHVVMSANQNWLLDPKLKLDTEQVYKYGVESGNQFNTNFKLTHVQSKESSIFSQLQISRSTGDENFYWTDKTYQQFQLQKNQSIILGIYSSGHYDREWILNSWGPYISWKQPIWRNWLFLQSDLSYYNDKGSDLEHRISSSFGFEVHF</sequence>
<proteinExistence type="predicted"/>
<organism evidence="1 2">
    <name type="scientific">Acinetobacter gerneri</name>
    <dbReference type="NCBI Taxonomy" id="202952"/>
    <lineage>
        <taxon>Bacteria</taxon>
        <taxon>Pseudomonadati</taxon>
        <taxon>Pseudomonadota</taxon>
        <taxon>Gammaproteobacteria</taxon>
        <taxon>Moraxellales</taxon>
        <taxon>Moraxellaceae</taxon>
        <taxon>Acinetobacter</taxon>
    </lineage>
</organism>
<comment type="caution">
    <text evidence="1">The sequence shown here is derived from an EMBL/GenBank/DDBJ whole genome shotgun (WGS) entry which is preliminary data.</text>
</comment>
<dbReference type="AlphaFoldDB" id="A0AAW8JNF9"/>
<gene>
    <name evidence="1" type="ORF">RFH51_16600</name>
</gene>
<reference evidence="1" key="1">
    <citation type="submission" date="2023-08" db="EMBL/GenBank/DDBJ databases">
        <title>Emergence of clinically-relevant ST2 carbapenem-resistant Acinetobacter baumannii strains in hospital sewages in Zhejiang, East of China.</title>
        <authorList>
            <person name="Kaichao C."/>
            <person name="Zhang R."/>
        </authorList>
    </citation>
    <scope>NUCLEOTIDE SEQUENCE</scope>
    <source>
        <strain evidence="1">M-SY-60</strain>
    </source>
</reference>
<evidence type="ECO:0000313" key="1">
    <source>
        <dbReference type="EMBL" id="MDQ9073075.1"/>
    </source>
</evidence>
<evidence type="ECO:0000313" key="2">
    <source>
        <dbReference type="Proteomes" id="UP001243195"/>
    </source>
</evidence>
<dbReference type="EMBL" id="JAVIDA010000033">
    <property type="protein sequence ID" value="MDQ9073075.1"/>
    <property type="molecule type" value="Genomic_DNA"/>
</dbReference>
<dbReference type="Proteomes" id="UP001243195">
    <property type="component" value="Unassembled WGS sequence"/>
</dbReference>
<accession>A0AAW8JNF9</accession>
<name>A0AAW8JNF9_9GAMM</name>
<dbReference type="RefSeq" id="WP_308957201.1">
    <property type="nucleotide sequence ID" value="NZ_JAVICY010000036.1"/>
</dbReference>
<protein>
    <recommendedName>
        <fullName evidence="3">Selenocysteine synthase</fullName>
    </recommendedName>
</protein>